<accession>A0A0F9SPX0</accession>
<reference evidence="1" key="1">
    <citation type="journal article" date="2015" name="Nature">
        <title>Complex archaea that bridge the gap between prokaryotes and eukaryotes.</title>
        <authorList>
            <person name="Spang A."/>
            <person name="Saw J.H."/>
            <person name="Jorgensen S.L."/>
            <person name="Zaremba-Niedzwiedzka K."/>
            <person name="Martijn J."/>
            <person name="Lind A.E."/>
            <person name="van Eijk R."/>
            <person name="Schleper C."/>
            <person name="Guy L."/>
            <person name="Ettema T.J."/>
        </authorList>
    </citation>
    <scope>NUCLEOTIDE SEQUENCE</scope>
</reference>
<sequence>MLTVRTQIEVPGYHYWPAAGEEKSFLGNLHRHMFTFSAELRVDGADREVEFFMLQDRMRAVLAHPGAPFNGLLHPRVGVSMSCEEMARTMGKMLVEFGYSVASCSVAEDHESEGIWYNDDAV</sequence>
<protein>
    <recommendedName>
        <fullName evidence="2">6-carboxy-5,6,7,8-tetrahydropterin synthase</fullName>
    </recommendedName>
</protein>
<organism evidence="1">
    <name type="scientific">marine sediment metagenome</name>
    <dbReference type="NCBI Taxonomy" id="412755"/>
    <lineage>
        <taxon>unclassified sequences</taxon>
        <taxon>metagenomes</taxon>
        <taxon>ecological metagenomes</taxon>
    </lineage>
</organism>
<dbReference type="EMBL" id="LAZR01000436">
    <property type="protein sequence ID" value="KKN68959.1"/>
    <property type="molecule type" value="Genomic_DNA"/>
</dbReference>
<comment type="caution">
    <text evidence="1">The sequence shown here is derived from an EMBL/GenBank/DDBJ whole genome shotgun (WGS) entry which is preliminary data.</text>
</comment>
<evidence type="ECO:0000313" key="1">
    <source>
        <dbReference type="EMBL" id="KKN68959.1"/>
    </source>
</evidence>
<evidence type="ECO:0008006" key="2">
    <source>
        <dbReference type="Google" id="ProtNLM"/>
    </source>
</evidence>
<name>A0A0F9SPX0_9ZZZZ</name>
<gene>
    <name evidence="1" type="ORF">LCGC14_0446440</name>
</gene>
<proteinExistence type="predicted"/>
<dbReference type="AlphaFoldDB" id="A0A0F9SPX0"/>